<accession>A0A4Q9HKF2</accession>
<dbReference type="PANTHER" id="PTHR35861:SF1">
    <property type="entry name" value="PHAGE TAIL SHEATH PROTEIN"/>
    <property type="match status" value="1"/>
</dbReference>
<protein>
    <submittedName>
        <fullName evidence="1">Phage tail sheath family protein</fullName>
    </submittedName>
</protein>
<dbReference type="InterPro" id="IPR052042">
    <property type="entry name" value="Tail_sheath_structural"/>
</dbReference>
<dbReference type="Proteomes" id="UP000292452">
    <property type="component" value="Unassembled WGS sequence"/>
</dbReference>
<dbReference type="Gene3D" id="3.40.50.11780">
    <property type="match status" value="1"/>
</dbReference>
<comment type="caution">
    <text evidence="1">The sequence shown here is derived from an EMBL/GenBank/DDBJ whole genome shotgun (WGS) entry which is preliminary data.</text>
</comment>
<proteinExistence type="predicted"/>
<organism evidence="1 2">
    <name type="scientific">Streptomyces kasugaensis</name>
    <dbReference type="NCBI Taxonomy" id="1946"/>
    <lineage>
        <taxon>Bacteria</taxon>
        <taxon>Bacillati</taxon>
        <taxon>Actinomycetota</taxon>
        <taxon>Actinomycetes</taxon>
        <taxon>Kitasatosporales</taxon>
        <taxon>Streptomycetaceae</taxon>
        <taxon>Streptomyces</taxon>
    </lineage>
</organism>
<reference evidence="1 2" key="1">
    <citation type="submission" date="2019-02" db="EMBL/GenBank/DDBJ databases">
        <title>Draft Genome Sequence of Streptomyces sp. AM-2504, identified by 16S rRNA comparative analysis as a Streptomyces Kasugaensis strain.</title>
        <authorList>
            <person name="Napolioni V."/>
            <person name="Giuliodori A.M."/>
            <person name="Spurio R."/>
            <person name="Fabbretti A."/>
        </authorList>
    </citation>
    <scope>NUCLEOTIDE SEQUENCE [LARGE SCALE GENOMIC DNA]</scope>
    <source>
        <strain evidence="1 2">AM-2504</strain>
    </source>
</reference>
<name>A0A4Q9HKF2_STRKA</name>
<sequence>MPTYLSPGVYVEEVSSGSRPIEGIGTSVAAFVGLASTGPVNEPTLVTNWSQYVAAFGEFTDGYYLAHAVYGFFNNGGTAAYVVRVGGTSADTDEAGQPQAVGAAAPKELTAGEPVALGTFKVAAIATGSANNGALTVEVQDVEGESAADRFKLVVKDGEKVVESFDVSSKKTARNYVVTQVKQRSKTITVEEA</sequence>
<keyword evidence="2" id="KW-1185">Reference proteome</keyword>
<evidence type="ECO:0000313" key="1">
    <source>
        <dbReference type="EMBL" id="TBO55182.1"/>
    </source>
</evidence>
<dbReference type="EMBL" id="SIXH01000572">
    <property type="protein sequence ID" value="TBO55182.1"/>
    <property type="molecule type" value="Genomic_DNA"/>
</dbReference>
<feature type="non-terminal residue" evidence="1">
    <location>
        <position position="193"/>
    </location>
</feature>
<dbReference type="PANTHER" id="PTHR35861">
    <property type="match status" value="1"/>
</dbReference>
<evidence type="ECO:0000313" key="2">
    <source>
        <dbReference type="Proteomes" id="UP000292452"/>
    </source>
</evidence>
<gene>
    <name evidence="1" type="ORF">EYS09_34610</name>
</gene>
<dbReference type="AlphaFoldDB" id="A0A4Q9HKF2"/>